<evidence type="ECO:0000313" key="6">
    <source>
        <dbReference type="Proteomes" id="UP001139410"/>
    </source>
</evidence>
<dbReference type="RefSeq" id="WP_235068135.1">
    <property type="nucleotide sequence ID" value="NZ_JAKFGM010000003.1"/>
</dbReference>
<evidence type="ECO:0000313" key="5">
    <source>
        <dbReference type="EMBL" id="MCF2515500.1"/>
    </source>
</evidence>
<dbReference type="InterPro" id="IPR000923">
    <property type="entry name" value="BlueCu_1"/>
</dbReference>
<proteinExistence type="predicted"/>
<dbReference type="Proteomes" id="UP001139410">
    <property type="component" value="Unassembled WGS sequence"/>
</dbReference>
<reference evidence="5" key="1">
    <citation type="submission" date="2022-01" db="EMBL/GenBank/DDBJ databases">
        <authorList>
            <person name="Jo J.-H."/>
            <person name="Im W.-T."/>
        </authorList>
    </citation>
    <scope>NUCLEOTIDE SEQUENCE</scope>
    <source>
        <strain evidence="5">G124</strain>
    </source>
</reference>
<comment type="caution">
    <text evidence="5">The sequence shown here is derived from an EMBL/GenBank/DDBJ whole genome shotgun (WGS) entry which is preliminary data.</text>
</comment>
<evidence type="ECO:0000256" key="3">
    <source>
        <dbReference type="SAM" id="SignalP"/>
    </source>
</evidence>
<feature type="chain" id="PRO_5040810334" evidence="3">
    <location>
        <begin position="22"/>
        <end position="129"/>
    </location>
</feature>
<evidence type="ECO:0000259" key="4">
    <source>
        <dbReference type="Pfam" id="PF00127"/>
    </source>
</evidence>
<dbReference type="GO" id="GO:0005507">
    <property type="term" value="F:copper ion binding"/>
    <property type="evidence" value="ECO:0007669"/>
    <property type="project" value="InterPro"/>
</dbReference>
<feature type="signal peptide" evidence="3">
    <location>
        <begin position="1"/>
        <end position="21"/>
    </location>
</feature>
<keyword evidence="6" id="KW-1185">Reference proteome</keyword>
<organism evidence="5 6">
    <name type="scientific">Sphingomonas cremea</name>
    <dbReference type="NCBI Taxonomy" id="2904799"/>
    <lineage>
        <taxon>Bacteria</taxon>
        <taxon>Pseudomonadati</taxon>
        <taxon>Pseudomonadota</taxon>
        <taxon>Alphaproteobacteria</taxon>
        <taxon>Sphingomonadales</taxon>
        <taxon>Sphingomonadaceae</taxon>
        <taxon>Sphingomonas</taxon>
    </lineage>
</organism>
<dbReference type="SUPFAM" id="SSF49503">
    <property type="entry name" value="Cupredoxins"/>
    <property type="match status" value="1"/>
</dbReference>
<protein>
    <submittedName>
        <fullName evidence="5">Plastocyanin/azurin family copper-binding protein</fullName>
    </submittedName>
</protein>
<feature type="domain" description="Blue (type 1) copper" evidence="4">
    <location>
        <begin position="27"/>
        <end position="128"/>
    </location>
</feature>
<dbReference type="GO" id="GO:0009055">
    <property type="term" value="F:electron transfer activity"/>
    <property type="evidence" value="ECO:0007669"/>
    <property type="project" value="InterPro"/>
</dbReference>
<keyword evidence="3" id="KW-0732">Signal</keyword>
<dbReference type="Gene3D" id="2.60.40.420">
    <property type="entry name" value="Cupredoxins - blue copper proteins"/>
    <property type="match status" value="1"/>
</dbReference>
<dbReference type="InterPro" id="IPR008972">
    <property type="entry name" value="Cupredoxin"/>
</dbReference>
<name>A0A9X1TXS1_9SPHN</name>
<dbReference type="EMBL" id="JAKFGM010000003">
    <property type="protein sequence ID" value="MCF2515500.1"/>
    <property type="molecule type" value="Genomic_DNA"/>
</dbReference>
<keyword evidence="1" id="KW-0479">Metal-binding</keyword>
<gene>
    <name evidence="5" type="ORF">LVY65_10560</name>
</gene>
<dbReference type="AlphaFoldDB" id="A0A9X1TXS1"/>
<accession>A0A9X1TXS1</accession>
<evidence type="ECO:0000256" key="2">
    <source>
        <dbReference type="ARBA" id="ARBA00023008"/>
    </source>
</evidence>
<keyword evidence="2" id="KW-0186">Copper</keyword>
<sequence length="129" mass="13909">MPISRLFVLPMLVFAVSMATAQAPAVVQVQLASFSFTPKSIMLDHGQPYVLRLSNVSGSGHDFTAQEFFAAANVVPGDRKWIQEGVIEVPSGQVREIHLTAPAAAATYKLKCSHSLHKVFGMSGTIVVR</sequence>
<dbReference type="Pfam" id="PF00127">
    <property type="entry name" value="Copper-bind"/>
    <property type="match status" value="1"/>
</dbReference>
<evidence type="ECO:0000256" key="1">
    <source>
        <dbReference type="ARBA" id="ARBA00022723"/>
    </source>
</evidence>